<proteinExistence type="predicted"/>
<organism evidence="1 2">
    <name type="scientific">Citrobacter phage Moon</name>
    <dbReference type="NCBI Taxonomy" id="1540095"/>
    <lineage>
        <taxon>Viruses</taxon>
        <taxon>Duplodnaviria</taxon>
        <taxon>Heunggongvirae</taxon>
        <taxon>Uroviricota</taxon>
        <taxon>Caudoviricetes</taxon>
        <taxon>Pantevenvirales</taxon>
        <taxon>Straboviridae</taxon>
        <taxon>Tevenvirinae</taxon>
        <taxon>Moonvirus</taxon>
        <taxon>Moonvirus moon</taxon>
    </lineage>
</organism>
<dbReference type="GeneID" id="24721693"/>
<dbReference type="RefSeq" id="YP_009146527.1">
    <property type="nucleotide sequence ID" value="NC_027331.1"/>
</dbReference>
<reference evidence="1 2" key="1">
    <citation type="journal article" date="2015" name="Genome Announc.">
        <title>Complete Genome Sequence of Citrobacter freundii Myophage Moon.</title>
        <authorList>
            <person name="Edwards G.B."/>
            <person name="Luna A.J."/>
            <person name="Hernandez A.C."/>
            <person name="Kuty Everett G.F."/>
        </authorList>
    </citation>
    <scope>NUCLEOTIDE SEQUENCE [LARGE SCALE GENOMIC DNA]</scope>
</reference>
<evidence type="ECO:0000313" key="2">
    <source>
        <dbReference type="Proteomes" id="UP000030323"/>
    </source>
</evidence>
<dbReference type="KEGG" id="vg:24721693"/>
<dbReference type="Pfam" id="PF23833">
    <property type="entry name" value="DUF7203"/>
    <property type="match status" value="1"/>
</dbReference>
<gene>
    <name evidence="1" type="ORF">CPT_Moon94</name>
</gene>
<protein>
    <submittedName>
        <fullName evidence="1">Uncharacterized protein</fullName>
    </submittedName>
</protein>
<name>A0A0A0YVF4_9CAUD</name>
<accession>A0A0A0YVF4</accession>
<evidence type="ECO:0000313" key="1">
    <source>
        <dbReference type="EMBL" id="AIX12065.1"/>
    </source>
</evidence>
<dbReference type="InterPro" id="IPR055627">
    <property type="entry name" value="DUF7203"/>
</dbReference>
<keyword evidence="2" id="KW-1185">Reference proteome</keyword>
<dbReference type="Proteomes" id="UP000030323">
    <property type="component" value="Segment"/>
</dbReference>
<sequence length="108" mass="12622">MISIETILNRLGYARSNYGMAMQLSVSIAFRAISENRRSVLPYYSPIDRRERLVEITKALIQMDRYQIQDAKVLATEKEIYAKALEKYQKQIPVSSWFHGDINKPAYF</sequence>
<dbReference type="EMBL" id="KM236240">
    <property type="protein sequence ID" value="AIX12065.1"/>
    <property type="molecule type" value="Genomic_DNA"/>
</dbReference>